<dbReference type="GO" id="GO:0006325">
    <property type="term" value="P:chromatin organization"/>
    <property type="evidence" value="ECO:0007669"/>
    <property type="project" value="UniProtKB-KW"/>
</dbReference>
<evidence type="ECO:0000256" key="3">
    <source>
        <dbReference type="ARBA" id="ARBA00004906"/>
    </source>
</evidence>
<evidence type="ECO:0000256" key="11">
    <source>
        <dbReference type="ARBA" id="ARBA00023054"/>
    </source>
</evidence>
<dbReference type="InterPro" id="IPR001841">
    <property type="entry name" value="Znf_RING"/>
</dbReference>
<dbReference type="AlphaFoldDB" id="A0AAV5QW69"/>
<keyword evidence="9 14" id="KW-0862">Zinc</keyword>
<dbReference type="GO" id="GO:0016567">
    <property type="term" value="P:protein ubiquitination"/>
    <property type="evidence" value="ECO:0007669"/>
    <property type="project" value="UniProtKB-UniRule"/>
</dbReference>
<dbReference type="PANTHER" id="PTHR23163:SF0">
    <property type="entry name" value="E3 UBIQUITIN-PROTEIN LIGASE BRE1"/>
    <property type="match status" value="1"/>
</dbReference>
<dbReference type="Proteomes" id="UP001360560">
    <property type="component" value="Unassembled WGS sequence"/>
</dbReference>
<dbReference type="Pfam" id="PF08647">
    <property type="entry name" value="BRE1"/>
    <property type="match status" value="1"/>
</dbReference>
<keyword evidence="12 14" id="KW-0539">Nucleus</keyword>
<evidence type="ECO:0000256" key="15">
    <source>
        <dbReference type="SAM" id="Coils"/>
    </source>
</evidence>
<comment type="catalytic activity">
    <reaction evidence="1 14">
        <text>S-ubiquitinyl-[E2 ubiquitin-conjugating enzyme]-L-cysteine + [acceptor protein]-L-lysine = [E2 ubiquitin-conjugating enzyme]-L-cysteine + N(6)-ubiquitinyl-[acceptor protein]-L-lysine.</text>
        <dbReference type="EC" id="2.3.2.27"/>
    </reaction>
</comment>
<dbReference type="PROSITE" id="PS50089">
    <property type="entry name" value="ZF_RING_2"/>
    <property type="match status" value="1"/>
</dbReference>
<dbReference type="RefSeq" id="XP_064855769.1">
    <property type="nucleotide sequence ID" value="XM_064999697.1"/>
</dbReference>
<keyword evidence="10 14" id="KW-0156">Chromatin regulator</keyword>
<protein>
    <recommendedName>
        <fullName evidence="14">E3 ubiquitin protein ligase</fullName>
        <ecNumber evidence="14">2.3.2.27</ecNumber>
    </recommendedName>
</protein>
<keyword evidence="6 14" id="KW-0479">Metal-binding</keyword>
<dbReference type="Pfam" id="PF13923">
    <property type="entry name" value="zf-C3HC4_2"/>
    <property type="match status" value="1"/>
</dbReference>
<evidence type="ECO:0000256" key="9">
    <source>
        <dbReference type="ARBA" id="ARBA00022833"/>
    </source>
</evidence>
<evidence type="ECO:0000256" key="5">
    <source>
        <dbReference type="ARBA" id="ARBA00022679"/>
    </source>
</evidence>
<organism evidence="18 19">
    <name type="scientific">Saccharomycopsis crataegensis</name>
    <dbReference type="NCBI Taxonomy" id="43959"/>
    <lineage>
        <taxon>Eukaryota</taxon>
        <taxon>Fungi</taxon>
        <taxon>Dikarya</taxon>
        <taxon>Ascomycota</taxon>
        <taxon>Saccharomycotina</taxon>
        <taxon>Saccharomycetes</taxon>
        <taxon>Saccharomycopsidaceae</taxon>
        <taxon>Saccharomycopsis</taxon>
    </lineage>
</organism>
<dbReference type="EMBL" id="BTFZ01000020">
    <property type="protein sequence ID" value="GMM38774.1"/>
    <property type="molecule type" value="Genomic_DNA"/>
</dbReference>
<keyword evidence="11 14" id="KW-0175">Coiled coil</keyword>
<evidence type="ECO:0000259" key="17">
    <source>
        <dbReference type="PROSITE" id="PS50089"/>
    </source>
</evidence>
<evidence type="ECO:0000256" key="7">
    <source>
        <dbReference type="ARBA" id="ARBA00022771"/>
    </source>
</evidence>
<dbReference type="InterPro" id="IPR013956">
    <property type="entry name" value="E3_ubiquit_lig_Bre1"/>
</dbReference>
<comment type="pathway">
    <text evidence="3 14">Protein modification; protein ubiquitination.</text>
</comment>
<comment type="caution">
    <text evidence="18">The sequence shown here is derived from an EMBL/GenBank/DDBJ whole genome shotgun (WGS) entry which is preliminary data.</text>
</comment>
<feature type="coiled-coil region" evidence="15">
    <location>
        <begin position="259"/>
        <end position="293"/>
    </location>
</feature>
<keyword evidence="8 14" id="KW-0833">Ubl conjugation pathway</keyword>
<evidence type="ECO:0000313" key="19">
    <source>
        <dbReference type="Proteomes" id="UP001360560"/>
    </source>
</evidence>
<dbReference type="GO" id="GO:0033503">
    <property type="term" value="C:HULC complex"/>
    <property type="evidence" value="ECO:0007669"/>
    <property type="project" value="TreeGrafter"/>
</dbReference>
<dbReference type="GeneID" id="90076762"/>
<evidence type="ECO:0000256" key="8">
    <source>
        <dbReference type="ARBA" id="ARBA00022786"/>
    </source>
</evidence>
<dbReference type="PANTHER" id="PTHR23163">
    <property type="entry name" value="RING FINGER PROTEIN-RELATED"/>
    <property type="match status" value="1"/>
</dbReference>
<accession>A0AAV5QW69</accession>
<evidence type="ECO:0000256" key="16">
    <source>
        <dbReference type="SAM" id="MobiDB-lite"/>
    </source>
</evidence>
<evidence type="ECO:0000256" key="6">
    <source>
        <dbReference type="ARBA" id="ARBA00022723"/>
    </source>
</evidence>
<dbReference type="Gene3D" id="3.30.40.10">
    <property type="entry name" value="Zinc/RING finger domain, C3HC4 (zinc finger)"/>
    <property type="match status" value="1"/>
</dbReference>
<dbReference type="GO" id="GO:0008270">
    <property type="term" value="F:zinc ion binding"/>
    <property type="evidence" value="ECO:0007669"/>
    <property type="project" value="UniProtKB-KW"/>
</dbReference>
<comment type="subcellular location">
    <subcellularLocation>
        <location evidence="2 14">Nucleus</location>
    </subcellularLocation>
</comment>
<dbReference type="SMART" id="SM00184">
    <property type="entry name" value="RING"/>
    <property type="match status" value="1"/>
</dbReference>
<feature type="compositionally biased region" description="Basic and acidic residues" evidence="16">
    <location>
        <begin position="213"/>
        <end position="227"/>
    </location>
</feature>
<keyword evidence="5 14" id="KW-0808">Transferase</keyword>
<dbReference type="InterPro" id="IPR013083">
    <property type="entry name" value="Znf_RING/FYVE/PHD"/>
</dbReference>
<dbReference type="InterPro" id="IPR017907">
    <property type="entry name" value="Znf_RING_CS"/>
</dbReference>
<proteinExistence type="inferred from homology"/>
<dbReference type="PROSITE" id="PS00518">
    <property type="entry name" value="ZF_RING_1"/>
    <property type="match status" value="1"/>
</dbReference>
<feature type="region of interest" description="Disordered" evidence="16">
    <location>
        <begin position="1"/>
        <end position="24"/>
    </location>
</feature>
<evidence type="ECO:0000256" key="1">
    <source>
        <dbReference type="ARBA" id="ARBA00000900"/>
    </source>
</evidence>
<evidence type="ECO:0000313" key="18">
    <source>
        <dbReference type="EMBL" id="GMM38774.1"/>
    </source>
</evidence>
<gene>
    <name evidence="18" type="ORF">DASC09_061130</name>
</gene>
<name>A0AAV5QW69_9ASCO</name>
<dbReference type="CDD" id="cd16499">
    <property type="entry name" value="RING-HC_Bre1-like"/>
    <property type="match status" value="1"/>
</dbReference>
<feature type="coiled-coil region" evidence="15">
    <location>
        <begin position="322"/>
        <end position="475"/>
    </location>
</feature>
<keyword evidence="19" id="KW-1185">Reference proteome</keyword>
<evidence type="ECO:0000256" key="13">
    <source>
        <dbReference type="PROSITE-ProRule" id="PRU00175"/>
    </source>
</evidence>
<dbReference type="EC" id="2.3.2.27" evidence="14"/>
<dbReference type="GO" id="GO:0005634">
    <property type="term" value="C:nucleus"/>
    <property type="evidence" value="ECO:0007669"/>
    <property type="project" value="UniProtKB-SubCell"/>
</dbReference>
<evidence type="ECO:0000256" key="10">
    <source>
        <dbReference type="ARBA" id="ARBA00022853"/>
    </source>
</evidence>
<evidence type="ECO:0000256" key="14">
    <source>
        <dbReference type="RuleBase" id="RU365038"/>
    </source>
</evidence>
<dbReference type="SUPFAM" id="SSF57850">
    <property type="entry name" value="RING/U-box"/>
    <property type="match status" value="1"/>
</dbReference>
<feature type="coiled-coil region" evidence="15">
    <location>
        <begin position="567"/>
        <end position="636"/>
    </location>
</feature>
<evidence type="ECO:0000256" key="4">
    <source>
        <dbReference type="ARBA" id="ARBA00005555"/>
    </source>
</evidence>
<feature type="region of interest" description="Disordered" evidence="16">
    <location>
        <begin position="208"/>
        <end position="249"/>
    </location>
</feature>
<sequence>MALDNKRLSSSPTDEENRSKKRKVLDTLNDEGPLTQEDVIYFQKEAIFRKLSLYKEELLITKKSLENWKKDCNCNSEKLSLLSGWWLNIIETLNANGMVSKSEMDNIDSQRSVLFVGEEVGTNRENFKVMLELRRNILQKILDPLLKKAGINNTDADLKSKVESLLNELSKEKSRRQTLQQERGRYLEDNKELKSKVMELVHQNNRLTSKTLKRTDESLMDDGNKDKDEEEKDIAENNGMKKEETQSVEKISNGVSINEKECEEQVDDLSVQITELKSQVDILTNQIEEESSRSSKCKQEISTYELRLLNLTEDDLQNSIVYKNLISKIEKLNNENGELTNKDSTLINKISELENEHKNVTDKFESKVLEEKKMLQSHLEKAEADLARVRTNRDDLIAKLEIISAEKKSKEIYDELMNTIENQKEEIEKLTSERRNQLTEIAEGDVDIQNLKMQNQTLINELKDMEVAFNQTQAQLNKKFESLINNENIITKLKLEKNKADQKYFAAMRVKESLTNETKTLKIQNARSSELISQLKEFEKLTQSKIKALESNLGNMKIVSVEKTKEIDILKSKLNELINSFDILKKKFDQLSNEKKTSVGKFHEFEETIKSLKRQVEQLKAKNSSHERIIGRYRKRNGDSEKNNSIVEYKEDNTRIEGLISIAKCSICSIRFKDTALKTCGHVFCQECVNNRLNARLRKCPSCNCAFSYNDLLSVHL</sequence>
<comment type="similarity">
    <text evidence="4 14">Belongs to the BRE1 family.</text>
</comment>
<feature type="domain" description="RING-type" evidence="17">
    <location>
        <begin position="665"/>
        <end position="704"/>
    </location>
</feature>
<evidence type="ECO:0000256" key="2">
    <source>
        <dbReference type="ARBA" id="ARBA00004123"/>
    </source>
</evidence>
<keyword evidence="7 13" id="KW-0863">Zinc-finger</keyword>
<dbReference type="GO" id="GO:0061630">
    <property type="term" value="F:ubiquitin protein ligase activity"/>
    <property type="evidence" value="ECO:0007669"/>
    <property type="project" value="UniProtKB-EC"/>
</dbReference>
<reference evidence="18 19" key="1">
    <citation type="journal article" date="2023" name="Elife">
        <title>Identification of key yeast species and microbe-microbe interactions impacting larval growth of Drosophila in the wild.</title>
        <authorList>
            <person name="Mure A."/>
            <person name="Sugiura Y."/>
            <person name="Maeda R."/>
            <person name="Honda K."/>
            <person name="Sakurai N."/>
            <person name="Takahashi Y."/>
            <person name="Watada M."/>
            <person name="Katoh T."/>
            <person name="Gotoh A."/>
            <person name="Gotoh Y."/>
            <person name="Taniguchi I."/>
            <person name="Nakamura K."/>
            <person name="Hayashi T."/>
            <person name="Katayama T."/>
            <person name="Uemura T."/>
            <person name="Hattori Y."/>
        </authorList>
    </citation>
    <scope>NUCLEOTIDE SEQUENCE [LARGE SCALE GENOMIC DNA]</scope>
    <source>
        <strain evidence="18 19">SC-9</strain>
    </source>
</reference>
<evidence type="ECO:0000256" key="12">
    <source>
        <dbReference type="ARBA" id="ARBA00023242"/>
    </source>
</evidence>